<dbReference type="AlphaFoldDB" id="A0A545AGT4"/>
<comment type="caution">
    <text evidence="1">The sequence shown here is derived from an EMBL/GenBank/DDBJ whole genome shotgun (WGS) entry which is preliminary data.</text>
</comment>
<organism evidence="1 2">
    <name type="scientific">Cryptosporangium phraense</name>
    <dbReference type="NCBI Taxonomy" id="2593070"/>
    <lineage>
        <taxon>Bacteria</taxon>
        <taxon>Bacillati</taxon>
        <taxon>Actinomycetota</taxon>
        <taxon>Actinomycetes</taxon>
        <taxon>Cryptosporangiales</taxon>
        <taxon>Cryptosporangiaceae</taxon>
        <taxon>Cryptosporangium</taxon>
    </lineage>
</organism>
<reference evidence="1 2" key="1">
    <citation type="submission" date="2019-07" db="EMBL/GenBank/DDBJ databases">
        <title>Cryptosporangium phraense sp. nov., isolated from plant litter.</title>
        <authorList>
            <person name="Suriyachadkun C."/>
        </authorList>
    </citation>
    <scope>NUCLEOTIDE SEQUENCE [LARGE SCALE GENOMIC DNA]</scope>
    <source>
        <strain evidence="1 2">A-T 5661</strain>
    </source>
</reference>
<keyword evidence="2" id="KW-1185">Reference proteome</keyword>
<name>A0A545AGT4_9ACTN</name>
<evidence type="ECO:0000313" key="1">
    <source>
        <dbReference type="EMBL" id="TQS40523.1"/>
    </source>
</evidence>
<dbReference type="Proteomes" id="UP000317982">
    <property type="component" value="Unassembled WGS sequence"/>
</dbReference>
<accession>A0A545AGT4</accession>
<proteinExistence type="predicted"/>
<dbReference type="RefSeq" id="WP_142709058.1">
    <property type="nucleotide sequence ID" value="NZ_VIRS01000039.1"/>
</dbReference>
<dbReference type="InParanoid" id="A0A545AGT4"/>
<dbReference type="EMBL" id="VIRS01000039">
    <property type="protein sequence ID" value="TQS40523.1"/>
    <property type="molecule type" value="Genomic_DNA"/>
</dbReference>
<protein>
    <submittedName>
        <fullName evidence="1">Uncharacterized protein</fullName>
    </submittedName>
</protein>
<sequence length="68" mass="6679">MAAHLADAAGECVEGTPGVTFVIPAGSITRSALTAGNPSASSSLDAALRIWSRVAAPPVSRSTDAAIS</sequence>
<gene>
    <name evidence="1" type="ORF">FL583_34335</name>
</gene>
<evidence type="ECO:0000313" key="2">
    <source>
        <dbReference type="Proteomes" id="UP000317982"/>
    </source>
</evidence>